<dbReference type="Pfam" id="PF00072">
    <property type="entry name" value="Response_reg"/>
    <property type="match status" value="1"/>
</dbReference>
<dbReference type="GO" id="GO:0003677">
    <property type="term" value="F:DNA binding"/>
    <property type="evidence" value="ECO:0007669"/>
    <property type="project" value="UniProtKB-KW"/>
</dbReference>
<dbReference type="CDD" id="cd17535">
    <property type="entry name" value="REC_NarL-like"/>
    <property type="match status" value="1"/>
</dbReference>
<sequence length="227" mass="25533">MAEQDIIRIAVIDDQNLFRQSLSLLIGSVSRFELATDSPGGEHFLEQLKANPQNIDIAIVDMDMPGMSGMELNRRIQQQYPYIKVIILTVHMNEHLIAQAINAGASSYLAKNCDKDELILAVDTVYKTGFYFNNEAMTAIKHSANHKKQQAKDILSNLPGLTLSKRERQVLHLICREFNNTEIAQELFLSTRTVEGHRINLLNKVNCRNTAGLVLFAIKAGLFEIPL</sequence>
<feature type="domain" description="HTH luxR-type" evidence="4">
    <location>
        <begin position="156"/>
        <end position="221"/>
    </location>
</feature>
<dbReference type="InterPro" id="IPR000792">
    <property type="entry name" value="Tscrpt_reg_LuxR_C"/>
</dbReference>
<dbReference type="SUPFAM" id="SSF52172">
    <property type="entry name" value="CheY-like"/>
    <property type="match status" value="1"/>
</dbReference>
<dbReference type="PROSITE" id="PS50043">
    <property type="entry name" value="HTH_LUXR_2"/>
    <property type="match status" value="1"/>
</dbReference>
<dbReference type="EMBL" id="VOEJ01000009">
    <property type="protein sequence ID" value="TWR25238.1"/>
    <property type="molecule type" value="Genomic_DNA"/>
</dbReference>
<protein>
    <submittedName>
        <fullName evidence="6">Response regulator transcription factor</fullName>
    </submittedName>
</protein>
<dbReference type="Pfam" id="PF00196">
    <property type="entry name" value="GerE"/>
    <property type="match status" value="1"/>
</dbReference>
<feature type="modified residue" description="4-aspartylphosphate" evidence="3">
    <location>
        <position position="61"/>
    </location>
</feature>
<accession>A0A563U0T6</accession>
<dbReference type="PRINTS" id="PR00038">
    <property type="entry name" value="HTHLUXR"/>
</dbReference>
<feature type="domain" description="Response regulatory" evidence="5">
    <location>
        <begin position="8"/>
        <end position="126"/>
    </location>
</feature>
<dbReference type="GO" id="GO:0006355">
    <property type="term" value="P:regulation of DNA-templated transcription"/>
    <property type="evidence" value="ECO:0007669"/>
    <property type="project" value="InterPro"/>
</dbReference>
<dbReference type="RefSeq" id="WP_146383209.1">
    <property type="nucleotide sequence ID" value="NZ_VOEJ01000009.1"/>
</dbReference>
<dbReference type="Proteomes" id="UP000320042">
    <property type="component" value="Unassembled WGS sequence"/>
</dbReference>
<evidence type="ECO:0000256" key="1">
    <source>
        <dbReference type="ARBA" id="ARBA00022553"/>
    </source>
</evidence>
<dbReference type="InterPro" id="IPR016032">
    <property type="entry name" value="Sig_transdc_resp-reg_C-effctor"/>
</dbReference>
<evidence type="ECO:0000259" key="4">
    <source>
        <dbReference type="PROSITE" id="PS50043"/>
    </source>
</evidence>
<dbReference type="SMART" id="SM00448">
    <property type="entry name" value="REC"/>
    <property type="match status" value="1"/>
</dbReference>
<dbReference type="CDD" id="cd06170">
    <property type="entry name" value="LuxR_C_like"/>
    <property type="match status" value="1"/>
</dbReference>
<proteinExistence type="predicted"/>
<evidence type="ECO:0000313" key="6">
    <source>
        <dbReference type="EMBL" id="TWR25238.1"/>
    </source>
</evidence>
<keyword evidence="1 3" id="KW-0597">Phosphoprotein</keyword>
<keyword evidence="2" id="KW-0238">DNA-binding</keyword>
<organism evidence="6 7">
    <name type="scientific">Mucilaginibacter pallidiroseus</name>
    <dbReference type="NCBI Taxonomy" id="2599295"/>
    <lineage>
        <taxon>Bacteria</taxon>
        <taxon>Pseudomonadati</taxon>
        <taxon>Bacteroidota</taxon>
        <taxon>Sphingobacteriia</taxon>
        <taxon>Sphingobacteriales</taxon>
        <taxon>Sphingobacteriaceae</taxon>
        <taxon>Mucilaginibacter</taxon>
    </lineage>
</organism>
<dbReference type="OrthoDB" id="9797341at2"/>
<dbReference type="AlphaFoldDB" id="A0A563U0T6"/>
<evidence type="ECO:0000313" key="7">
    <source>
        <dbReference type="Proteomes" id="UP000320042"/>
    </source>
</evidence>
<dbReference type="PROSITE" id="PS50110">
    <property type="entry name" value="RESPONSE_REGULATORY"/>
    <property type="match status" value="1"/>
</dbReference>
<reference evidence="6 7" key="1">
    <citation type="submission" date="2019-07" db="EMBL/GenBank/DDBJ databases">
        <authorList>
            <person name="Kim J."/>
        </authorList>
    </citation>
    <scope>NUCLEOTIDE SEQUENCE [LARGE SCALE GENOMIC DNA]</scope>
    <source>
        <strain evidence="7">dk17</strain>
    </source>
</reference>
<evidence type="ECO:0000259" key="5">
    <source>
        <dbReference type="PROSITE" id="PS50110"/>
    </source>
</evidence>
<dbReference type="InterPro" id="IPR001789">
    <property type="entry name" value="Sig_transdc_resp-reg_receiver"/>
</dbReference>
<dbReference type="SMART" id="SM00421">
    <property type="entry name" value="HTH_LUXR"/>
    <property type="match status" value="1"/>
</dbReference>
<dbReference type="PANTHER" id="PTHR43214">
    <property type="entry name" value="TWO-COMPONENT RESPONSE REGULATOR"/>
    <property type="match status" value="1"/>
</dbReference>
<comment type="caution">
    <text evidence="6">The sequence shown here is derived from an EMBL/GenBank/DDBJ whole genome shotgun (WGS) entry which is preliminary data.</text>
</comment>
<dbReference type="SUPFAM" id="SSF46894">
    <property type="entry name" value="C-terminal effector domain of the bipartite response regulators"/>
    <property type="match status" value="1"/>
</dbReference>
<evidence type="ECO:0000256" key="3">
    <source>
        <dbReference type="PROSITE-ProRule" id="PRU00169"/>
    </source>
</evidence>
<dbReference type="GO" id="GO:0000160">
    <property type="term" value="P:phosphorelay signal transduction system"/>
    <property type="evidence" value="ECO:0007669"/>
    <property type="project" value="InterPro"/>
</dbReference>
<dbReference type="PANTHER" id="PTHR43214:SF43">
    <property type="entry name" value="TWO-COMPONENT RESPONSE REGULATOR"/>
    <property type="match status" value="1"/>
</dbReference>
<name>A0A563U0T6_9SPHI</name>
<dbReference type="InterPro" id="IPR039420">
    <property type="entry name" value="WalR-like"/>
</dbReference>
<evidence type="ECO:0000256" key="2">
    <source>
        <dbReference type="ARBA" id="ARBA00023125"/>
    </source>
</evidence>
<dbReference type="InterPro" id="IPR011006">
    <property type="entry name" value="CheY-like_superfamily"/>
</dbReference>
<gene>
    <name evidence="6" type="ORF">FPZ43_17360</name>
</gene>
<dbReference type="Gene3D" id="3.40.50.2300">
    <property type="match status" value="1"/>
</dbReference>
<dbReference type="InterPro" id="IPR058245">
    <property type="entry name" value="NreC/VraR/RcsB-like_REC"/>
</dbReference>
<keyword evidence="7" id="KW-1185">Reference proteome</keyword>